<evidence type="ECO:0000259" key="2">
    <source>
        <dbReference type="Pfam" id="PF00248"/>
    </source>
</evidence>
<dbReference type="Gene3D" id="3.20.20.100">
    <property type="entry name" value="NADP-dependent oxidoreductase domain"/>
    <property type="match status" value="1"/>
</dbReference>
<evidence type="ECO:0000313" key="4">
    <source>
        <dbReference type="Proteomes" id="UP000078534"/>
    </source>
</evidence>
<dbReference type="PANTHER" id="PTHR43364">
    <property type="entry name" value="NADH-SPECIFIC METHYLGLYOXAL REDUCTASE-RELATED"/>
    <property type="match status" value="1"/>
</dbReference>
<dbReference type="SUPFAM" id="SSF51430">
    <property type="entry name" value="NAD(P)-linked oxidoreductase"/>
    <property type="match status" value="1"/>
</dbReference>
<sequence>MKKIHVNGLDKDCSQIVLGSMMFSPSNMEFATELLNSYVEAGGNTIDLAHIYNSGESEKAVGLWLKETNLRDEIVILDKGAHPDANGPRVTPEAIEQDLQESLQRLQVEHIDIYMLHRDDPTIPVEVIINALNKHIQAGLVQAIGVSNWTTGRIQEANAYAEKNNLIGFAVNSPNLCLAKANEPRWPGCVSVDEKDKKWHTENQLPLFAWSSQAGGFFTGRFTPENLENKEMVRVYYNEVNWERYRRAEKLAWKKGVTTNQIALAYVLNQPFPTCALIGPSNIEELQSSIVASNVTLTVEEMAELENG</sequence>
<protein>
    <submittedName>
        <fullName evidence="3">Aldo/keto reductase</fullName>
    </submittedName>
</protein>
<dbReference type="InterPro" id="IPR036812">
    <property type="entry name" value="NAD(P)_OxRdtase_dom_sf"/>
</dbReference>
<dbReference type="STRING" id="152268.A6K24_02425"/>
<dbReference type="OrthoDB" id="9773828at2"/>
<dbReference type="PANTHER" id="PTHR43364:SF4">
    <property type="entry name" value="NAD(P)-LINKED OXIDOREDUCTASE SUPERFAMILY PROTEIN"/>
    <property type="match status" value="1"/>
</dbReference>
<organism evidence="3 4">
    <name type="scientific">Metabacillus litoralis</name>
    <dbReference type="NCBI Taxonomy" id="152268"/>
    <lineage>
        <taxon>Bacteria</taxon>
        <taxon>Bacillati</taxon>
        <taxon>Bacillota</taxon>
        <taxon>Bacilli</taxon>
        <taxon>Bacillales</taxon>
        <taxon>Bacillaceae</taxon>
        <taxon>Metabacillus</taxon>
    </lineage>
</organism>
<dbReference type="Pfam" id="PF00248">
    <property type="entry name" value="Aldo_ket_red"/>
    <property type="match status" value="1"/>
</dbReference>
<dbReference type="GO" id="GO:0005829">
    <property type="term" value="C:cytosol"/>
    <property type="evidence" value="ECO:0007669"/>
    <property type="project" value="TreeGrafter"/>
</dbReference>
<dbReference type="RefSeq" id="WP_066325285.1">
    <property type="nucleotide sequence ID" value="NZ_LWSG01000001.1"/>
</dbReference>
<dbReference type="EMBL" id="LWSG01000001">
    <property type="protein sequence ID" value="OAS89429.1"/>
    <property type="molecule type" value="Genomic_DNA"/>
</dbReference>
<reference evidence="4" key="1">
    <citation type="submission" date="2016-04" db="EMBL/GenBank/DDBJ databases">
        <authorList>
            <person name="Lyu Z."/>
            <person name="Lyu W."/>
        </authorList>
    </citation>
    <scope>NUCLEOTIDE SEQUENCE [LARGE SCALE GENOMIC DNA]</scope>
    <source>
        <strain evidence="4">C44</strain>
    </source>
</reference>
<evidence type="ECO:0000256" key="1">
    <source>
        <dbReference type="ARBA" id="ARBA00023002"/>
    </source>
</evidence>
<dbReference type="InterPro" id="IPR020471">
    <property type="entry name" value="AKR"/>
</dbReference>
<dbReference type="AlphaFoldDB" id="A0A179T8D3"/>
<dbReference type="CDD" id="cd19082">
    <property type="entry name" value="AKR_AKR10A1_2"/>
    <property type="match status" value="1"/>
</dbReference>
<name>A0A179T8D3_9BACI</name>
<dbReference type="InterPro" id="IPR050523">
    <property type="entry name" value="AKR_Detox_Biosynth"/>
</dbReference>
<keyword evidence="4" id="KW-1185">Reference proteome</keyword>
<dbReference type="PRINTS" id="PR00069">
    <property type="entry name" value="ALDKETRDTASE"/>
</dbReference>
<dbReference type="GO" id="GO:0016491">
    <property type="term" value="F:oxidoreductase activity"/>
    <property type="evidence" value="ECO:0007669"/>
    <property type="project" value="UniProtKB-KW"/>
</dbReference>
<dbReference type="InterPro" id="IPR023210">
    <property type="entry name" value="NADP_OxRdtase_dom"/>
</dbReference>
<dbReference type="Proteomes" id="UP000078534">
    <property type="component" value="Unassembled WGS sequence"/>
</dbReference>
<keyword evidence="1" id="KW-0560">Oxidoreductase</keyword>
<evidence type="ECO:0000313" key="3">
    <source>
        <dbReference type="EMBL" id="OAS89429.1"/>
    </source>
</evidence>
<comment type="caution">
    <text evidence="3">The sequence shown here is derived from an EMBL/GenBank/DDBJ whole genome shotgun (WGS) entry which is preliminary data.</text>
</comment>
<feature type="domain" description="NADP-dependent oxidoreductase" evidence="2">
    <location>
        <begin position="16"/>
        <end position="306"/>
    </location>
</feature>
<gene>
    <name evidence="3" type="ORF">A6K24_02425</name>
</gene>
<accession>A0A179T8D3</accession>
<proteinExistence type="predicted"/>